<dbReference type="RefSeq" id="WP_075372097.1">
    <property type="nucleotide sequence ID" value="NZ_CP066060.1"/>
</dbReference>
<keyword evidence="3" id="KW-0804">Transcription</keyword>
<dbReference type="PROSITE" id="PS50977">
    <property type="entry name" value="HTH_TETR_2"/>
    <property type="match status" value="1"/>
</dbReference>
<evidence type="ECO:0000256" key="1">
    <source>
        <dbReference type="ARBA" id="ARBA00023015"/>
    </source>
</evidence>
<dbReference type="PROSITE" id="PS01081">
    <property type="entry name" value="HTH_TETR_1"/>
    <property type="match status" value="1"/>
</dbReference>
<dbReference type="AlphaFoldDB" id="A0A1Q8WQF9"/>
<dbReference type="SUPFAM" id="SSF46689">
    <property type="entry name" value="Homeodomain-like"/>
    <property type="match status" value="1"/>
</dbReference>
<dbReference type="InterPro" id="IPR036271">
    <property type="entry name" value="Tet_transcr_reg_TetR-rel_C_sf"/>
</dbReference>
<dbReference type="PRINTS" id="PR00455">
    <property type="entry name" value="HTHTETR"/>
</dbReference>
<evidence type="ECO:0000313" key="5">
    <source>
        <dbReference type="Proteomes" id="UP000317942"/>
    </source>
</evidence>
<protein>
    <submittedName>
        <fullName evidence="4">TetR/AcrR family transcriptional regulator</fullName>
    </submittedName>
</protein>
<dbReference type="InterPro" id="IPR050109">
    <property type="entry name" value="HTH-type_TetR-like_transc_reg"/>
</dbReference>
<dbReference type="GO" id="GO:0003700">
    <property type="term" value="F:DNA-binding transcription factor activity"/>
    <property type="evidence" value="ECO:0007669"/>
    <property type="project" value="TreeGrafter"/>
</dbReference>
<dbReference type="PANTHER" id="PTHR30055:SF234">
    <property type="entry name" value="HTH-TYPE TRANSCRIPTIONAL REGULATOR BETI"/>
    <property type="match status" value="1"/>
</dbReference>
<dbReference type="InterPro" id="IPR009057">
    <property type="entry name" value="Homeodomain-like_sf"/>
</dbReference>
<dbReference type="GeneID" id="64214083"/>
<sequence>MASQPTSRTTRTSSKKLVPTVVQAATDLLENKGVQAVTIRAVAAQAHVSPASIYNHFGDKQGILDAIAEQHFSVMVSRLREIAEQDPKTRLRQAGIVVRQLMLATPQAYELMWVTRPGPAAHDAFTQLIHIVQYGQVAGVFIKDDPRKLAEAIWASVQGAIFIEWQHQSAARSSSDHVTTLDDDAYNILLDVVIRGISRS</sequence>
<dbReference type="OrthoDB" id="4709966at2"/>
<reference evidence="4 5" key="1">
    <citation type="submission" date="2019-06" db="EMBL/GenBank/DDBJ databases">
        <title>Draft genome sequence of Actinomyces oris CCUG 34288T.</title>
        <authorList>
            <person name="Salva-Serra F."/>
            <person name="Cardew S."/>
            <person name="Moore E."/>
        </authorList>
    </citation>
    <scope>NUCLEOTIDE SEQUENCE [LARGE SCALE GENOMIC DNA]</scope>
    <source>
        <strain evidence="4 5">CCUG 34288</strain>
    </source>
</reference>
<dbReference type="Pfam" id="PF00440">
    <property type="entry name" value="TetR_N"/>
    <property type="match status" value="1"/>
</dbReference>
<gene>
    <name evidence="4" type="ORF">FK267_02185</name>
</gene>
<proteinExistence type="predicted"/>
<accession>A0A1Q8WQF9</accession>
<dbReference type="PANTHER" id="PTHR30055">
    <property type="entry name" value="HTH-TYPE TRANSCRIPTIONAL REGULATOR RUTR"/>
    <property type="match status" value="1"/>
</dbReference>
<dbReference type="GO" id="GO:0000976">
    <property type="term" value="F:transcription cis-regulatory region binding"/>
    <property type="evidence" value="ECO:0007669"/>
    <property type="project" value="TreeGrafter"/>
</dbReference>
<keyword evidence="2" id="KW-0238">DNA-binding</keyword>
<organism evidence="4 5">
    <name type="scientific">Actinomyces oris</name>
    <dbReference type="NCBI Taxonomy" id="544580"/>
    <lineage>
        <taxon>Bacteria</taxon>
        <taxon>Bacillati</taxon>
        <taxon>Actinomycetota</taxon>
        <taxon>Actinomycetes</taxon>
        <taxon>Actinomycetales</taxon>
        <taxon>Actinomycetaceae</taxon>
        <taxon>Actinomyces</taxon>
    </lineage>
</organism>
<keyword evidence="1" id="KW-0805">Transcription regulation</keyword>
<dbReference type="Proteomes" id="UP000317942">
    <property type="component" value="Unassembled WGS sequence"/>
</dbReference>
<evidence type="ECO:0000256" key="2">
    <source>
        <dbReference type="ARBA" id="ARBA00023125"/>
    </source>
</evidence>
<evidence type="ECO:0000256" key="3">
    <source>
        <dbReference type="ARBA" id="ARBA00023163"/>
    </source>
</evidence>
<dbReference type="SUPFAM" id="SSF48498">
    <property type="entry name" value="Tetracyclin repressor-like, C-terminal domain"/>
    <property type="match status" value="1"/>
</dbReference>
<comment type="caution">
    <text evidence="4">The sequence shown here is derived from an EMBL/GenBank/DDBJ whole genome shotgun (WGS) entry which is preliminary data.</text>
</comment>
<evidence type="ECO:0000313" key="4">
    <source>
        <dbReference type="EMBL" id="TQD63409.1"/>
    </source>
</evidence>
<dbReference type="InterPro" id="IPR023772">
    <property type="entry name" value="DNA-bd_HTH_TetR-type_CS"/>
</dbReference>
<name>A0A1Q8WQF9_9ACTO</name>
<dbReference type="EMBL" id="VICC01000001">
    <property type="protein sequence ID" value="TQD63409.1"/>
    <property type="molecule type" value="Genomic_DNA"/>
</dbReference>
<dbReference type="Gene3D" id="1.10.357.10">
    <property type="entry name" value="Tetracycline Repressor, domain 2"/>
    <property type="match status" value="1"/>
</dbReference>
<dbReference type="InterPro" id="IPR001647">
    <property type="entry name" value="HTH_TetR"/>
</dbReference>